<protein>
    <recommendedName>
        <fullName evidence="7">Large ribosomal subunit protein uL30m</fullName>
    </recommendedName>
    <alternativeName>
        <fullName evidence="8">39S ribosomal protein L30, mitochondrial</fullName>
    </alternativeName>
</protein>
<keyword evidence="3" id="KW-0809">Transit peptide</keyword>
<name>A0A9D3T2J8_MEGAT</name>
<dbReference type="Gene3D" id="3.30.1390.20">
    <property type="entry name" value="Ribosomal protein L30, ferredoxin-like fold domain"/>
    <property type="match status" value="1"/>
</dbReference>
<organism evidence="10 11">
    <name type="scientific">Megalops atlanticus</name>
    <name type="common">Tarpon</name>
    <name type="synonym">Clupea gigantea</name>
    <dbReference type="NCBI Taxonomy" id="7932"/>
    <lineage>
        <taxon>Eukaryota</taxon>
        <taxon>Metazoa</taxon>
        <taxon>Chordata</taxon>
        <taxon>Craniata</taxon>
        <taxon>Vertebrata</taxon>
        <taxon>Euteleostomi</taxon>
        <taxon>Actinopterygii</taxon>
        <taxon>Neopterygii</taxon>
        <taxon>Teleostei</taxon>
        <taxon>Elopiformes</taxon>
        <taxon>Megalopidae</taxon>
        <taxon>Megalops</taxon>
    </lineage>
</organism>
<evidence type="ECO:0000313" key="10">
    <source>
        <dbReference type="EMBL" id="KAG7467492.1"/>
    </source>
</evidence>
<dbReference type="FunFam" id="3.30.1390.20:FF:000005">
    <property type="entry name" value="39S ribosomal protein L30, mitochondrial"/>
    <property type="match status" value="1"/>
</dbReference>
<evidence type="ECO:0000256" key="2">
    <source>
        <dbReference type="ARBA" id="ARBA00007594"/>
    </source>
</evidence>
<evidence type="ECO:0000256" key="3">
    <source>
        <dbReference type="ARBA" id="ARBA00022946"/>
    </source>
</evidence>
<dbReference type="Pfam" id="PF00327">
    <property type="entry name" value="Ribosomal_L30"/>
    <property type="match status" value="1"/>
</dbReference>
<dbReference type="GO" id="GO:0006412">
    <property type="term" value="P:translation"/>
    <property type="evidence" value="ECO:0007669"/>
    <property type="project" value="InterPro"/>
</dbReference>
<comment type="subcellular location">
    <subcellularLocation>
        <location evidence="1">Mitochondrion</location>
    </subcellularLocation>
</comment>
<dbReference type="PANTHER" id="PTHR15892:SF2">
    <property type="entry name" value="LARGE RIBOSOMAL SUBUNIT PROTEIN UL30M"/>
    <property type="match status" value="1"/>
</dbReference>
<evidence type="ECO:0000256" key="6">
    <source>
        <dbReference type="ARBA" id="ARBA00023274"/>
    </source>
</evidence>
<evidence type="ECO:0000256" key="8">
    <source>
        <dbReference type="ARBA" id="ARBA00035356"/>
    </source>
</evidence>
<dbReference type="OrthoDB" id="9973389at2759"/>
<dbReference type="InterPro" id="IPR016082">
    <property type="entry name" value="Ribosomal_uL30_ferredoxin-like"/>
</dbReference>
<keyword evidence="11" id="KW-1185">Reference proteome</keyword>
<dbReference type="PANTHER" id="PTHR15892">
    <property type="entry name" value="MITOCHONDRIAL RIBOSOMAL PROTEIN L30"/>
    <property type="match status" value="1"/>
</dbReference>
<comment type="caution">
    <text evidence="10">The sequence shown here is derived from an EMBL/GenBank/DDBJ whole genome shotgun (WGS) entry which is preliminary data.</text>
</comment>
<comment type="similarity">
    <text evidence="2">Belongs to the universal ribosomal protein uL30 family.</text>
</comment>
<feature type="domain" description="Large ribosomal subunit protein uL30-like ferredoxin-like fold" evidence="9">
    <location>
        <begin position="66"/>
        <end position="115"/>
    </location>
</feature>
<sequence>MAGFCYALRKSSSAVKSLTEATQLPWNILFRSKFTKPRIPDGLFEEWAKHHEKYGGDPEQPHKLHLITRVKTTLRRPYWEKKIVHDLGLDRPHQPRVHKNIPAVNNKLKMIKHLVKIQPLKLPHGLPSEEDMANTILKSNGELVIRKCLKPLEPKAIES</sequence>
<dbReference type="AlphaFoldDB" id="A0A9D3T2J8"/>
<evidence type="ECO:0000256" key="7">
    <source>
        <dbReference type="ARBA" id="ARBA00035281"/>
    </source>
</evidence>
<dbReference type="GO" id="GO:0015934">
    <property type="term" value="C:large ribosomal subunit"/>
    <property type="evidence" value="ECO:0007669"/>
    <property type="project" value="InterPro"/>
</dbReference>
<dbReference type="InterPro" id="IPR036919">
    <property type="entry name" value="Ribo_uL30_ferredoxin-like_sf"/>
</dbReference>
<dbReference type="SUPFAM" id="SSF55129">
    <property type="entry name" value="Ribosomal protein L30p/L7e"/>
    <property type="match status" value="1"/>
</dbReference>
<accession>A0A9D3T2J8</accession>
<keyword evidence="4" id="KW-0689">Ribosomal protein</keyword>
<gene>
    <name evidence="10" type="ORF">MATL_G00154220</name>
</gene>
<evidence type="ECO:0000259" key="9">
    <source>
        <dbReference type="Pfam" id="PF00327"/>
    </source>
</evidence>
<evidence type="ECO:0000256" key="1">
    <source>
        <dbReference type="ARBA" id="ARBA00004173"/>
    </source>
</evidence>
<dbReference type="Proteomes" id="UP001046870">
    <property type="component" value="Chromosome 12"/>
</dbReference>
<dbReference type="CDD" id="cd01658">
    <property type="entry name" value="Ribosomal_L30"/>
    <property type="match status" value="1"/>
</dbReference>
<evidence type="ECO:0000256" key="4">
    <source>
        <dbReference type="ARBA" id="ARBA00022980"/>
    </source>
</evidence>
<dbReference type="EMBL" id="JAFDVH010000012">
    <property type="protein sequence ID" value="KAG7467492.1"/>
    <property type="molecule type" value="Genomic_DNA"/>
</dbReference>
<reference evidence="10" key="1">
    <citation type="submission" date="2021-01" db="EMBL/GenBank/DDBJ databases">
        <authorList>
            <person name="Zahm M."/>
            <person name="Roques C."/>
            <person name="Cabau C."/>
            <person name="Klopp C."/>
            <person name="Donnadieu C."/>
            <person name="Jouanno E."/>
            <person name="Lampietro C."/>
            <person name="Louis A."/>
            <person name="Herpin A."/>
            <person name="Echchiki A."/>
            <person name="Berthelot C."/>
            <person name="Parey E."/>
            <person name="Roest-Crollius H."/>
            <person name="Braasch I."/>
            <person name="Postlethwait J."/>
            <person name="Bobe J."/>
            <person name="Montfort J."/>
            <person name="Bouchez O."/>
            <person name="Begum T."/>
            <person name="Mejri S."/>
            <person name="Adams A."/>
            <person name="Chen W.-J."/>
            <person name="Guiguen Y."/>
        </authorList>
    </citation>
    <scope>NUCLEOTIDE SEQUENCE</scope>
    <source>
        <strain evidence="10">YG-15Mar2019-1</strain>
        <tissue evidence="10">Brain</tissue>
    </source>
</reference>
<evidence type="ECO:0000313" key="11">
    <source>
        <dbReference type="Proteomes" id="UP001046870"/>
    </source>
</evidence>
<dbReference type="InterPro" id="IPR005996">
    <property type="entry name" value="Ribosomal_uL30_bac-type"/>
</dbReference>
<keyword evidence="5" id="KW-0496">Mitochondrion</keyword>
<dbReference type="GO" id="GO:0003735">
    <property type="term" value="F:structural constituent of ribosome"/>
    <property type="evidence" value="ECO:0007669"/>
    <property type="project" value="InterPro"/>
</dbReference>
<dbReference type="GO" id="GO:0005743">
    <property type="term" value="C:mitochondrial inner membrane"/>
    <property type="evidence" value="ECO:0007669"/>
    <property type="project" value="UniProtKB-ARBA"/>
</dbReference>
<proteinExistence type="inferred from homology"/>
<evidence type="ECO:0000256" key="5">
    <source>
        <dbReference type="ARBA" id="ARBA00023128"/>
    </source>
</evidence>
<keyword evidence="6" id="KW-0687">Ribonucleoprotein</keyword>